<keyword evidence="4 9" id="KW-0521">NADP</keyword>
<evidence type="ECO:0000256" key="3">
    <source>
        <dbReference type="ARBA" id="ARBA00022723"/>
    </source>
</evidence>
<feature type="binding site" evidence="9">
    <location>
        <position position="223"/>
    </location>
    <ligand>
        <name>1-deoxy-D-xylulose 5-phosphate</name>
        <dbReference type="ChEBI" id="CHEBI:57792"/>
    </ligand>
</feature>
<feature type="binding site" evidence="9">
    <location>
        <position position="171"/>
    </location>
    <ligand>
        <name>NADPH</name>
        <dbReference type="ChEBI" id="CHEBI:57783"/>
    </ligand>
</feature>
<dbReference type="HAMAP" id="MF_00183">
    <property type="entry name" value="DXP_reductoisom"/>
    <property type="match status" value="1"/>
</dbReference>
<feature type="binding site" evidence="9">
    <location>
        <position position="198"/>
    </location>
    <ligand>
        <name>1-deoxy-D-xylulose 5-phosphate</name>
        <dbReference type="ChEBI" id="CHEBI:57792"/>
    </ligand>
</feature>
<evidence type="ECO:0000256" key="5">
    <source>
        <dbReference type="ARBA" id="ARBA00023002"/>
    </source>
</evidence>
<evidence type="ECO:0000259" key="10">
    <source>
        <dbReference type="Pfam" id="PF02670"/>
    </source>
</evidence>
<evidence type="ECO:0000256" key="1">
    <source>
        <dbReference type="ARBA" id="ARBA00005094"/>
    </source>
</evidence>
<dbReference type="PIRSF" id="PIRSF006205">
    <property type="entry name" value="Dxp_reductismrs"/>
    <property type="match status" value="1"/>
</dbReference>
<evidence type="ECO:0000256" key="6">
    <source>
        <dbReference type="ARBA" id="ARBA00023211"/>
    </source>
</evidence>
<dbReference type="InterPro" id="IPR036291">
    <property type="entry name" value="NAD(P)-bd_dom_sf"/>
</dbReference>
<feature type="binding site" evidence="9">
    <location>
        <position position="170"/>
    </location>
    <ligand>
        <name>1-deoxy-D-xylulose 5-phosphate</name>
        <dbReference type="ChEBI" id="CHEBI:57792"/>
    </ligand>
</feature>
<feature type="binding site" evidence="9">
    <location>
        <position position="199"/>
    </location>
    <ligand>
        <name>1-deoxy-D-xylulose 5-phosphate</name>
        <dbReference type="ChEBI" id="CHEBI:57792"/>
    </ligand>
</feature>
<keyword evidence="9" id="KW-0460">Magnesium</keyword>
<feature type="binding site" evidence="9">
    <location>
        <position position="259"/>
    </location>
    <ligand>
        <name>1-deoxy-D-xylulose 5-phosphate</name>
        <dbReference type="ChEBI" id="CHEBI:57792"/>
    </ligand>
</feature>
<feature type="binding site" evidence="9">
    <location>
        <position position="38"/>
    </location>
    <ligand>
        <name>NADPH</name>
        <dbReference type="ChEBI" id="CHEBI:57783"/>
    </ligand>
</feature>
<gene>
    <name evidence="9 13" type="primary">dxr</name>
    <name evidence="13" type="ORF">GCM10023352_13840</name>
</gene>
<proteinExistence type="inferred from homology"/>
<comment type="caution">
    <text evidence="13">The sequence shown here is derived from an EMBL/GenBank/DDBJ whole genome shotgun (WGS) entry which is preliminary data.</text>
</comment>
<keyword evidence="14" id="KW-1185">Reference proteome</keyword>
<dbReference type="SUPFAM" id="SSF51735">
    <property type="entry name" value="NAD(P)-binding Rossmann-fold domains"/>
    <property type="match status" value="1"/>
</dbReference>
<feature type="domain" description="DXP reductoisomerase C-terminal" evidence="12">
    <location>
        <begin position="309"/>
        <end position="429"/>
    </location>
</feature>
<dbReference type="Gene3D" id="1.10.1740.10">
    <property type="match status" value="1"/>
</dbReference>
<comment type="function">
    <text evidence="9">Catalyzes the NADPH-dependent rearrangement and reduction of 1-deoxy-D-xylulose-5-phosphate (DXP) to 2-C-methyl-D-erythritol 4-phosphate (MEP).</text>
</comment>
<feature type="binding site" evidence="9">
    <location>
        <position position="169"/>
    </location>
    <ligand>
        <name>NADPH</name>
        <dbReference type="ChEBI" id="CHEBI:57783"/>
    </ligand>
</feature>
<dbReference type="Pfam" id="PF02670">
    <property type="entry name" value="DXP_reductoisom"/>
    <property type="match status" value="1"/>
</dbReference>
<dbReference type="PANTHER" id="PTHR30525:SF0">
    <property type="entry name" value="1-DEOXY-D-XYLULOSE 5-PHOSPHATE REDUCTOISOMERASE, CHLOROPLASTIC"/>
    <property type="match status" value="1"/>
</dbReference>
<comment type="catalytic activity">
    <reaction evidence="8">
        <text>2-C-methyl-D-erythritol 4-phosphate + NADP(+) = 1-deoxy-D-xylulose 5-phosphate + NADPH + H(+)</text>
        <dbReference type="Rhea" id="RHEA:13717"/>
        <dbReference type="ChEBI" id="CHEBI:15378"/>
        <dbReference type="ChEBI" id="CHEBI:57783"/>
        <dbReference type="ChEBI" id="CHEBI:57792"/>
        <dbReference type="ChEBI" id="CHEBI:58262"/>
        <dbReference type="ChEBI" id="CHEBI:58349"/>
        <dbReference type="EC" id="1.1.1.267"/>
    </reaction>
    <physiologicalReaction direction="right-to-left" evidence="8">
        <dbReference type="Rhea" id="RHEA:13719"/>
    </physiologicalReaction>
</comment>
<feature type="binding site" evidence="9">
    <location>
        <position position="36"/>
    </location>
    <ligand>
        <name>NADPH</name>
        <dbReference type="ChEBI" id="CHEBI:57783"/>
    </ligand>
</feature>
<keyword evidence="6 9" id="KW-0464">Manganese</keyword>
<feature type="binding site" evidence="9">
    <location>
        <position position="264"/>
    </location>
    <ligand>
        <name>1-deoxy-D-xylulose 5-phosphate</name>
        <dbReference type="ChEBI" id="CHEBI:57792"/>
    </ligand>
</feature>
<name>A0ABP9BL45_9MICC</name>
<feature type="binding site" evidence="9">
    <location>
        <position position="265"/>
    </location>
    <ligand>
        <name>1-deoxy-D-xylulose 5-phosphate</name>
        <dbReference type="ChEBI" id="CHEBI:57792"/>
    </ligand>
</feature>
<dbReference type="InterPro" id="IPR013644">
    <property type="entry name" value="DXP_reductoisomerase_C"/>
</dbReference>
<feature type="binding site" evidence="9">
    <location>
        <position position="199"/>
    </location>
    <ligand>
        <name>Mn(2+)</name>
        <dbReference type="ChEBI" id="CHEBI:29035"/>
    </ligand>
</feature>
<evidence type="ECO:0000256" key="8">
    <source>
        <dbReference type="ARBA" id="ARBA00048543"/>
    </source>
</evidence>
<dbReference type="InterPro" id="IPR003821">
    <property type="entry name" value="DXP_reductoisomerase"/>
</dbReference>
<feature type="binding site" evidence="9">
    <location>
        <position position="73"/>
    </location>
    <ligand>
        <name>NADPH</name>
        <dbReference type="ChEBI" id="CHEBI:57783"/>
    </ligand>
</feature>
<evidence type="ECO:0000256" key="4">
    <source>
        <dbReference type="ARBA" id="ARBA00022857"/>
    </source>
</evidence>
<keyword evidence="5 9" id="KW-0560">Oxidoreductase</keyword>
<evidence type="ECO:0000259" key="12">
    <source>
        <dbReference type="Pfam" id="PF13288"/>
    </source>
</evidence>
<keyword evidence="3 9" id="KW-0479">Metal-binding</keyword>
<comment type="caution">
    <text evidence="9">Lacks conserved residue(s) required for the propagation of feature annotation.</text>
</comment>
<feature type="binding site" evidence="9">
    <location>
        <position position="39"/>
    </location>
    <ligand>
        <name>NADPH</name>
        <dbReference type="ChEBI" id="CHEBI:57783"/>
    </ligand>
</feature>
<dbReference type="PANTHER" id="PTHR30525">
    <property type="entry name" value="1-DEOXY-D-XYLULOSE 5-PHOSPHATE REDUCTOISOMERASE"/>
    <property type="match status" value="1"/>
</dbReference>
<protein>
    <recommendedName>
        <fullName evidence="9">1-deoxy-D-xylulose 5-phosphate reductoisomerase</fullName>
        <shortName evidence="9">DXP reductoisomerase</shortName>
        <ecNumber evidence="9">1.1.1.267</ecNumber>
    </recommendedName>
    <alternativeName>
        <fullName evidence="9">1-deoxyxylulose-5-phosphate reductoisomerase</fullName>
    </alternativeName>
    <alternativeName>
        <fullName evidence="9">2-C-methyl-D-erythritol 4-phosphate synthase</fullName>
    </alternativeName>
</protein>
<dbReference type="InterPro" id="IPR026877">
    <property type="entry name" value="DXPR_C"/>
</dbReference>
<feature type="binding site" evidence="9">
    <location>
        <position position="37"/>
    </location>
    <ligand>
        <name>NADPH</name>
        <dbReference type="ChEBI" id="CHEBI:57783"/>
    </ligand>
</feature>
<feature type="binding site" evidence="9">
    <location>
        <position position="197"/>
    </location>
    <ligand>
        <name>Mn(2+)</name>
        <dbReference type="ChEBI" id="CHEBI:29035"/>
    </ligand>
</feature>
<reference evidence="14" key="1">
    <citation type="journal article" date="2019" name="Int. J. Syst. Evol. Microbiol.">
        <title>The Global Catalogue of Microorganisms (GCM) 10K type strain sequencing project: providing services to taxonomists for standard genome sequencing and annotation.</title>
        <authorList>
            <consortium name="The Broad Institute Genomics Platform"/>
            <consortium name="The Broad Institute Genome Sequencing Center for Infectious Disease"/>
            <person name="Wu L."/>
            <person name="Ma J."/>
        </authorList>
    </citation>
    <scope>NUCLEOTIDE SEQUENCE [LARGE SCALE GENOMIC DNA]</scope>
    <source>
        <strain evidence="14">JCM 18541</strain>
    </source>
</reference>
<dbReference type="EMBL" id="BAABKP010000002">
    <property type="protein sequence ID" value="GAA4795790.1"/>
    <property type="molecule type" value="Genomic_DNA"/>
</dbReference>
<dbReference type="NCBIfam" id="TIGR00243">
    <property type="entry name" value="Dxr"/>
    <property type="match status" value="1"/>
</dbReference>
<evidence type="ECO:0000256" key="9">
    <source>
        <dbReference type="HAMAP-Rule" id="MF_00183"/>
    </source>
</evidence>
<sequence>MRFGSTQNLSPNTTALTPELIDFLGQGRTVALLGSTGSIGTQGIEVIDYLNSLADSSSGAQDAPLRVLALSAGSSSLPALAQQAVKLRVQLVATSGSEQDAVRLRELIADAARTQGLSRYQPDIAYGPEASVQAASSGADVVLNGITGSIGLCPTLAALEAGSQVALANKESLIAGGALVRAAVDASPLEQPMVPVDSEHSALAQALASGTDREIDRLVLTASGGPFRGMSYEQLREVTPAQALAHPTWDMGLVVTTNSASMVNKALEVLEAHHLFGIDLDRIDVTVHRQSVVHSMVQFVDGSTVAQASPPTMLLPIALGLTWPHRIPGVAQPCDWTQASEWTFEPLDHKAFPAVQMIKRAGKRGGTFPAVFNAANEEAVAAFHAGAIRFTDMIESTARVLEDHEDSSAKAETSELTLDAVLEAERWARVRAHEILAR</sequence>
<evidence type="ECO:0000313" key="14">
    <source>
        <dbReference type="Proteomes" id="UP001500187"/>
    </source>
</evidence>
<feature type="binding site" evidence="9">
    <location>
        <position position="268"/>
    </location>
    <ligand>
        <name>Mn(2+)</name>
        <dbReference type="ChEBI" id="CHEBI:29035"/>
    </ligand>
</feature>
<dbReference type="Gene3D" id="3.40.50.720">
    <property type="entry name" value="NAD(P)-binding Rossmann-like Domain"/>
    <property type="match status" value="1"/>
</dbReference>
<feature type="binding site" evidence="9">
    <location>
        <position position="268"/>
    </location>
    <ligand>
        <name>1-deoxy-D-xylulose 5-phosphate</name>
        <dbReference type="ChEBI" id="CHEBI:57792"/>
    </ligand>
</feature>
<feature type="domain" description="1-deoxy-D-xylulose 5-phosphate reductoisomerase N-terminal" evidence="10">
    <location>
        <begin position="30"/>
        <end position="177"/>
    </location>
</feature>
<feature type="domain" description="1-deoxy-D-xylulose 5-phosphate reductoisomerase C-terminal" evidence="11">
    <location>
        <begin position="193"/>
        <end position="276"/>
    </location>
</feature>
<comment type="similarity">
    <text evidence="2 9">Belongs to the DXR family.</text>
</comment>
<evidence type="ECO:0000259" key="11">
    <source>
        <dbReference type="Pfam" id="PF08436"/>
    </source>
</evidence>
<dbReference type="SUPFAM" id="SSF55347">
    <property type="entry name" value="Glyceraldehyde-3-phosphate dehydrogenase-like, C-terminal domain"/>
    <property type="match status" value="1"/>
</dbReference>
<dbReference type="RefSeq" id="WP_345445972.1">
    <property type="nucleotide sequence ID" value="NZ_BAABKP010000002.1"/>
</dbReference>
<dbReference type="EC" id="1.1.1.267" evidence="9"/>
<keyword evidence="7 9" id="KW-0414">Isoprene biosynthesis</keyword>
<accession>A0ABP9BL45</accession>
<dbReference type="SUPFAM" id="SSF69055">
    <property type="entry name" value="1-deoxy-D-xylulose-5-phosphate reductoisomerase, C-terminal domain"/>
    <property type="match status" value="1"/>
</dbReference>
<dbReference type="Pfam" id="PF13288">
    <property type="entry name" value="DXPR_C"/>
    <property type="match status" value="1"/>
</dbReference>
<evidence type="ECO:0000256" key="2">
    <source>
        <dbReference type="ARBA" id="ARBA00006825"/>
    </source>
</evidence>
<dbReference type="Proteomes" id="UP001500187">
    <property type="component" value="Unassembled WGS sequence"/>
</dbReference>
<dbReference type="Pfam" id="PF08436">
    <property type="entry name" value="DXP_redisom_C"/>
    <property type="match status" value="1"/>
</dbReference>
<evidence type="ECO:0000256" key="7">
    <source>
        <dbReference type="ARBA" id="ARBA00023229"/>
    </source>
</evidence>
<comment type="pathway">
    <text evidence="1 9">Isoprenoid biosynthesis; isopentenyl diphosphate biosynthesis via DXP pathway; isopentenyl diphosphate from 1-deoxy-D-xylulose 5-phosphate: step 1/6.</text>
</comment>
<comment type="cofactor">
    <cofactor evidence="9">
        <name>Mg(2+)</name>
        <dbReference type="ChEBI" id="CHEBI:18420"/>
    </cofactor>
    <cofactor evidence="9">
        <name>Mn(2+)</name>
        <dbReference type="ChEBI" id="CHEBI:29035"/>
    </cofactor>
</comment>
<feature type="binding site" evidence="9">
    <location>
        <position position="246"/>
    </location>
    <ligand>
        <name>1-deoxy-D-xylulose 5-phosphate</name>
        <dbReference type="ChEBI" id="CHEBI:57792"/>
    </ligand>
</feature>
<dbReference type="InterPro" id="IPR013512">
    <property type="entry name" value="DXP_reductoisomerase_N"/>
</dbReference>
<feature type="binding site" evidence="9">
    <location>
        <position position="252"/>
    </location>
    <ligand>
        <name>NADPH</name>
        <dbReference type="ChEBI" id="CHEBI:57783"/>
    </ligand>
</feature>
<dbReference type="InterPro" id="IPR036169">
    <property type="entry name" value="DXPR_C_sf"/>
</dbReference>
<organism evidence="13 14">
    <name type="scientific">Rothia endophytica</name>
    <dbReference type="NCBI Taxonomy" id="1324766"/>
    <lineage>
        <taxon>Bacteria</taxon>
        <taxon>Bacillati</taxon>
        <taxon>Actinomycetota</taxon>
        <taxon>Actinomycetes</taxon>
        <taxon>Micrococcales</taxon>
        <taxon>Micrococcaceae</taxon>
        <taxon>Rothia</taxon>
    </lineage>
</organism>
<evidence type="ECO:0000313" key="13">
    <source>
        <dbReference type="EMBL" id="GAA4795790.1"/>
    </source>
</evidence>